<proteinExistence type="predicted"/>
<dbReference type="AlphaFoldDB" id="A0A6L6PCC1"/>
<evidence type="ECO:0000259" key="2">
    <source>
        <dbReference type="PROSITE" id="PS50110"/>
    </source>
</evidence>
<keyword evidence="4" id="KW-1185">Reference proteome</keyword>
<keyword evidence="1" id="KW-0597">Phosphoprotein</keyword>
<dbReference type="EMBL" id="WNKY01000002">
    <property type="protein sequence ID" value="MTV36718.1"/>
    <property type="molecule type" value="Genomic_DNA"/>
</dbReference>
<protein>
    <submittedName>
        <fullName evidence="3">Response regulator</fullName>
    </submittedName>
</protein>
<comment type="caution">
    <text evidence="3">The sequence shown here is derived from an EMBL/GenBank/DDBJ whole genome shotgun (WGS) entry which is preliminary data.</text>
</comment>
<dbReference type="RefSeq" id="WP_155462071.1">
    <property type="nucleotide sequence ID" value="NZ_WNKY01000002.1"/>
</dbReference>
<dbReference type="Gene3D" id="3.40.50.2300">
    <property type="match status" value="1"/>
</dbReference>
<evidence type="ECO:0000313" key="4">
    <source>
        <dbReference type="Proteomes" id="UP000475582"/>
    </source>
</evidence>
<organism evidence="3 4">
    <name type="scientific">Duganella radicis</name>
    <dbReference type="NCBI Taxonomy" id="551988"/>
    <lineage>
        <taxon>Bacteria</taxon>
        <taxon>Pseudomonadati</taxon>
        <taxon>Pseudomonadota</taxon>
        <taxon>Betaproteobacteria</taxon>
        <taxon>Burkholderiales</taxon>
        <taxon>Oxalobacteraceae</taxon>
        <taxon>Telluria group</taxon>
        <taxon>Duganella</taxon>
    </lineage>
</organism>
<dbReference type="Proteomes" id="UP000475582">
    <property type="component" value="Unassembled WGS sequence"/>
</dbReference>
<name>A0A6L6PCC1_9BURK</name>
<dbReference type="SUPFAM" id="SSF52172">
    <property type="entry name" value="CheY-like"/>
    <property type="match status" value="1"/>
</dbReference>
<gene>
    <name evidence="3" type="ORF">GM676_03850</name>
</gene>
<evidence type="ECO:0000313" key="3">
    <source>
        <dbReference type="EMBL" id="MTV36718.1"/>
    </source>
</evidence>
<accession>A0A6L6PCC1</accession>
<reference evidence="3 4" key="1">
    <citation type="submission" date="2019-11" db="EMBL/GenBank/DDBJ databases">
        <title>Type strains purchased from KCTC, JCM and DSMZ.</title>
        <authorList>
            <person name="Lu H."/>
        </authorList>
    </citation>
    <scope>NUCLEOTIDE SEQUENCE [LARGE SCALE GENOMIC DNA]</scope>
    <source>
        <strain evidence="3 4">KCTC 22382</strain>
    </source>
</reference>
<dbReference type="GO" id="GO:0000160">
    <property type="term" value="P:phosphorelay signal transduction system"/>
    <property type="evidence" value="ECO:0007669"/>
    <property type="project" value="InterPro"/>
</dbReference>
<dbReference type="PROSITE" id="PS50110">
    <property type="entry name" value="RESPONSE_REGULATORY"/>
    <property type="match status" value="1"/>
</dbReference>
<sequence>MADVPQGQLNMLLVEEQNLLRKTVSLTARSLGLGTVHEAANLQTAERLLRERAFQGAVISIDCGVSGGCLYNLTLLDKVRNGLSASPATIPIAVMVDQATTALMHELRERQVNRVILKPFRAKILLEAFESFGGTPPPAQR</sequence>
<dbReference type="OrthoDB" id="8905968at2"/>
<dbReference type="InterPro" id="IPR001789">
    <property type="entry name" value="Sig_transdc_resp-reg_receiver"/>
</dbReference>
<evidence type="ECO:0000256" key="1">
    <source>
        <dbReference type="PROSITE-ProRule" id="PRU00169"/>
    </source>
</evidence>
<dbReference type="InterPro" id="IPR011006">
    <property type="entry name" value="CheY-like_superfamily"/>
</dbReference>
<feature type="modified residue" description="4-aspartylphosphate" evidence="1">
    <location>
        <position position="62"/>
    </location>
</feature>
<feature type="domain" description="Response regulatory" evidence="2">
    <location>
        <begin position="10"/>
        <end position="133"/>
    </location>
</feature>